<organism evidence="1 2">
    <name type="scientific">Plasmodium falciparum RAJ116</name>
    <dbReference type="NCBI Taxonomy" id="580058"/>
    <lineage>
        <taxon>Eukaryota</taxon>
        <taxon>Sar</taxon>
        <taxon>Alveolata</taxon>
        <taxon>Apicomplexa</taxon>
        <taxon>Aconoidasida</taxon>
        <taxon>Haemosporida</taxon>
        <taxon>Plasmodiidae</taxon>
        <taxon>Plasmodium</taxon>
        <taxon>Plasmodium (Laverania)</taxon>
    </lineage>
</organism>
<reference evidence="2" key="2">
    <citation type="submission" date="2015-07" db="EMBL/GenBank/DDBJ databases">
        <title>The genome sequence of Plasmodium falciparum RAJ116.</title>
        <authorList>
            <consortium name="The Broad Institute Genome Sequencing Platform"/>
            <person name="Volkman S.K."/>
            <person name="Neafsey D.E."/>
            <person name="Dash A.P."/>
            <person name="Chitnis C.E."/>
            <person name="Hartl D.L."/>
            <person name="Young S.K."/>
            <person name="Kodira C.D."/>
            <person name="Zeng Q."/>
            <person name="Koehrsen M."/>
            <person name="Godfrey P."/>
            <person name="Alvarado L."/>
            <person name="Berlin A."/>
            <person name="Borenstein D."/>
            <person name="Chen Z."/>
            <person name="Engels R."/>
            <person name="Freedman E."/>
            <person name="Gellesch M."/>
            <person name="Goldberg J."/>
            <person name="Griggs A."/>
            <person name="Gujja S."/>
            <person name="Heiman D."/>
            <person name="Hepburn T."/>
            <person name="Howarth C."/>
            <person name="Jen D."/>
            <person name="Larson L."/>
            <person name="Lewis B."/>
            <person name="Mehta T."/>
            <person name="Park D."/>
            <person name="Pearson M."/>
            <person name="Roberts A."/>
            <person name="Saif S."/>
            <person name="Shea T."/>
            <person name="Shenoy N."/>
            <person name="Sisk P."/>
            <person name="Stolte C."/>
            <person name="Sykes S."/>
            <person name="Walk T."/>
            <person name="White J."/>
            <person name="Yandava C."/>
            <person name="Wirth D.F."/>
            <person name="Nusbaum C."/>
            <person name="Birren B."/>
        </authorList>
    </citation>
    <scope>NUCLEOTIDE SEQUENCE [LARGE SCALE GENOMIC DNA]</scope>
    <source>
        <strain evidence="2">RAJ116</strain>
    </source>
</reference>
<dbReference type="Proteomes" id="UP000054566">
    <property type="component" value="Unassembled WGS sequence"/>
</dbReference>
<protein>
    <submittedName>
        <fullName evidence="1">Uncharacterized protein</fullName>
    </submittedName>
</protein>
<dbReference type="AlphaFoldDB" id="A0A0L0CZH3"/>
<gene>
    <name evidence="1" type="ORF">PFLG_02758</name>
</gene>
<name>A0A0L0CZH3_PLAFA</name>
<sequence>MKEQIINAKSIINDCIIYVRKYFSFHDATVLLIDELINIMINNENIVNPLDLNKPKRNEVTLYLNPMNII</sequence>
<proteinExistence type="predicted"/>
<dbReference type="EMBL" id="GG664645">
    <property type="protein sequence ID" value="KNC37698.1"/>
    <property type="molecule type" value="Genomic_DNA"/>
</dbReference>
<evidence type="ECO:0000313" key="1">
    <source>
        <dbReference type="EMBL" id="KNC37698.1"/>
    </source>
</evidence>
<accession>A0A0L0CZH3</accession>
<evidence type="ECO:0000313" key="2">
    <source>
        <dbReference type="Proteomes" id="UP000054566"/>
    </source>
</evidence>
<reference evidence="2" key="1">
    <citation type="submission" date="2015-07" db="EMBL/GenBank/DDBJ databases">
        <title>Annotation of Plasmodium falciparum RAJ116.</title>
        <authorList>
            <consortium name="The Broad Institute Genome Sequencing Platform"/>
            <person name="Volkman S.K."/>
            <person name="Neafsey D.E."/>
            <person name="Dash A.P."/>
            <person name="Chitnis C.E."/>
            <person name="Hartl D.L."/>
            <person name="Young S.K."/>
            <person name="Zeng Q."/>
            <person name="Koehrsen M."/>
            <person name="Alvarado L."/>
            <person name="Berlin A."/>
            <person name="Borenstein D."/>
            <person name="Chapman S.B."/>
            <person name="Chen Z."/>
            <person name="Engels R."/>
            <person name="Freedman E."/>
            <person name="Gellesch M."/>
            <person name="Goldberg J."/>
            <person name="Griggs A."/>
            <person name="Gujja S."/>
            <person name="Heilman E.R."/>
            <person name="Heiman D.I."/>
            <person name="Howarth C."/>
            <person name="Jen D."/>
            <person name="Larson L."/>
            <person name="Mehta T."/>
            <person name="Neiman D."/>
            <person name="Park D."/>
            <person name="Pearson M."/>
            <person name="Roberts A."/>
            <person name="Saif S."/>
            <person name="Shea T."/>
            <person name="Shenoy N."/>
            <person name="Sisk P."/>
            <person name="Stolte C."/>
            <person name="Sykes S."/>
            <person name="Walk T."/>
            <person name="White J."/>
            <person name="Yandava C."/>
            <person name="Haas B."/>
            <person name="Henn M.R."/>
            <person name="Nusbaum C."/>
            <person name="Birren B."/>
        </authorList>
    </citation>
    <scope>NUCLEOTIDE SEQUENCE [LARGE SCALE GENOMIC DNA]</scope>
    <source>
        <strain evidence="2">RAJ116</strain>
    </source>
</reference>